<dbReference type="Proteomes" id="UP000032142">
    <property type="component" value="Unassembled WGS sequence"/>
</dbReference>
<protein>
    <submittedName>
        <fullName evidence="1">Uncharacterized protein</fullName>
    </submittedName>
</protein>
<organism evidence="1 2">
    <name type="scientific">Gossypium arboreum</name>
    <name type="common">Tree cotton</name>
    <name type="synonym">Gossypium nanking</name>
    <dbReference type="NCBI Taxonomy" id="29729"/>
    <lineage>
        <taxon>Eukaryota</taxon>
        <taxon>Viridiplantae</taxon>
        <taxon>Streptophyta</taxon>
        <taxon>Embryophyta</taxon>
        <taxon>Tracheophyta</taxon>
        <taxon>Spermatophyta</taxon>
        <taxon>Magnoliopsida</taxon>
        <taxon>eudicotyledons</taxon>
        <taxon>Gunneridae</taxon>
        <taxon>Pentapetalae</taxon>
        <taxon>rosids</taxon>
        <taxon>malvids</taxon>
        <taxon>Malvales</taxon>
        <taxon>Malvaceae</taxon>
        <taxon>Malvoideae</taxon>
        <taxon>Gossypium</taxon>
    </lineage>
</organism>
<proteinExistence type="predicted"/>
<accession>A0A0B0NVA5</accession>
<reference evidence="2" key="1">
    <citation type="submission" date="2014-09" db="EMBL/GenBank/DDBJ databases">
        <authorList>
            <person name="Mudge J."/>
            <person name="Ramaraj T."/>
            <person name="Lindquist I.E."/>
            <person name="Bharti A.K."/>
            <person name="Sundararajan A."/>
            <person name="Cameron C.T."/>
            <person name="Woodward J.E."/>
            <person name="May G.D."/>
            <person name="Brubaker C."/>
            <person name="Broadhvest J."/>
            <person name="Wilkins T.A."/>
        </authorList>
    </citation>
    <scope>NUCLEOTIDE SEQUENCE</scope>
    <source>
        <strain evidence="2">cv. AKA8401</strain>
    </source>
</reference>
<dbReference type="EMBL" id="KN402828">
    <property type="protein sequence ID" value="KHG15021.1"/>
    <property type="molecule type" value="Genomic_DNA"/>
</dbReference>
<keyword evidence="2" id="KW-1185">Reference proteome</keyword>
<sequence length="23" mass="2687">MIKPPKEYVCIIYLARIGNPIRV</sequence>
<name>A0A0B0NVA5_GOSAR</name>
<dbReference type="AlphaFoldDB" id="A0A0B0NVA5"/>
<evidence type="ECO:0000313" key="1">
    <source>
        <dbReference type="EMBL" id="KHG15021.1"/>
    </source>
</evidence>
<evidence type="ECO:0000313" key="2">
    <source>
        <dbReference type="Proteomes" id="UP000032142"/>
    </source>
</evidence>
<gene>
    <name evidence="1" type="ORF">F383_02202</name>
</gene>